<feature type="compositionally biased region" description="Low complexity" evidence="19">
    <location>
        <begin position="534"/>
        <end position="545"/>
    </location>
</feature>
<dbReference type="InterPro" id="IPR004659">
    <property type="entry name" value="RNase_E/G"/>
</dbReference>
<gene>
    <name evidence="21" type="ORF">K8I29_18025</name>
</gene>
<feature type="compositionally biased region" description="Basic and acidic residues" evidence="19">
    <location>
        <begin position="653"/>
        <end position="669"/>
    </location>
</feature>
<evidence type="ECO:0000313" key="21">
    <source>
        <dbReference type="EMBL" id="MBZ0158100.1"/>
    </source>
</evidence>
<keyword evidence="8" id="KW-0698">rRNA processing</keyword>
<evidence type="ECO:0000256" key="12">
    <source>
        <dbReference type="ARBA" id="ARBA00022730"/>
    </source>
</evidence>
<evidence type="ECO:0000256" key="4">
    <source>
        <dbReference type="ARBA" id="ARBA00017719"/>
    </source>
</evidence>
<dbReference type="NCBIfam" id="TIGR00757">
    <property type="entry name" value="RNaseEG"/>
    <property type="match status" value="1"/>
</dbReference>
<evidence type="ECO:0000259" key="20">
    <source>
        <dbReference type="PROSITE" id="PS50126"/>
    </source>
</evidence>
<evidence type="ECO:0000256" key="10">
    <source>
        <dbReference type="ARBA" id="ARBA00022722"/>
    </source>
</evidence>
<evidence type="ECO:0000256" key="3">
    <source>
        <dbReference type="ARBA" id="ARBA00005663"/>
    </source>
</evidence>
<dbReference type="Pfam" id="PF10150">
    <property type="entry name" value="RNase_E_G"/>
    <property type="match status" value="1"/>
</dbReference>
<evidence type="ECO:0000256" key="16">
    <source>
        <dbReference type="ARBA" id="ARBA00022884"/>
    </source>
</evidence>
<feature type="domain" description="S1 motif" evidence="20">
    <location>
        <begin position="40"/>
        <end position="119"/>
    </location>
</feature>
<dbReference type="Gene3D" id="2.40.50.140">
    <property type="entry name" value="Nucleic acid-binding proteins"/>
    <property type="match status" value="1"/>
</dbReference>
<feature type="compositionally biased region" description="Basic residues" evidence="19">
    <location>
        <begin position="551"/>
        <end position="565"/>
    </location>
</feature>
<dbReference type="Pfam" id="PF00575">
    <property type="entry name" value="S1"/>
    <property type="match status" value="1"/>
</dbReference>
<dbReference type="InterPro" id="IPR048583">
    <property type="entry name" value="RNase_E_G_thioredoxin-like"/>
</dbReference>
<feature type="region of interest" description="Disordered" evidence="19">
    <location>
        <begin position="492"/>
        <end position="688"/>
    </location>
</feature>
<dbReference type="GO" id="GO:0016787">
    <property type="term" value="F:hydrolase activity"/>
    <property type="evidence" value="ECO:0007669"/>
    <property type="project" value="UniProtKB-KW"/>
</dbReference>
<keyword evidence="14" id="KW-0378">Hydrolase</keyword>
<feature type="coiled-coil region" evidence="18">
    <location>
        <begin position="309"/>
        <end position="336"/>
    </location>
</feature>
<dbReference type="GO" id="GO:0019843">
    <property type="term" value="F:rRNA binding"/>
    <property type="evidence" value="ECO:0007669"/>
    <property type="project" value="UniProtKB-KW"/>
</dbReference>
<comment type="similarity">
    <text evidence="3">Belongs to the RNase E/G family. RNase G subfamily.</text>
</comment>
<keyword evidence="17" id="KW-0472">Membrane</keyword>
<evidence type="ECO:0000256" key="13">
    <source>
        <dbReference type="ARBA" id="ARBA00022759"/>
    </source>
</evidence>
<keyword evidence="12" id="KW-0699">rRNA-binding</keyword>
<keyword evidence="16" id="KW-0694">RNA-binding</keyword>
<comment type="caution">
    <text evidence="21">The sequence shown here is derived from an EMBL/GenBank/DDBJ whole genome shotgun (WGS) entry which is preliminary data.</text>
</comment>
<evidence type="ECO:0000256" key="17">
    <source>
        <dbReference type="ARBA" id="ARBA00023136"/>
    </source>
</evidence>
<name>A0A953M350_9BACT</name>
<dbReference type="Pfam" id="PF20833">
    <property type="entry name" value="RNase_E_G_Thio"/>
    <property type="match status" value="1"/>
</dbReference>
<evidence type="ECO:0000256" key="5">
    <source>
        <dbReference type="ARBA" id="ARBA00022475"/>
    </source>
</evidence>
<dbReference type="GO" id="GO:0046872">
    <property type="term" value="F:metal ion binding"/>
    <property type="evidence" value="ECO:0007669"/>
    <property type="project" value="UniProtKB-KW"/>
</dbReference>
<sequence>MEKKILINALHSEEKRVAIVEGDTLVDFYVEVASKEQLKGNIYKGVIARIEPGLQAAFVDFGQKKQGFLQIREISPEHFQNKKEGKRPRVQDVLAKGQEIIVQVEKDERDTKGASLTTYLSLPGRYIVMMPGQKRVGISRKIEDRDDRDRLKELFSSLKLPKDMGFILRTACSDISGEELANDLKYLTKLWNKIQAESKKAPAPALIYKEQDMAVRTVRDYLTSDVAEVLVDDETAYRRIKEFLRKTIPWRKINITYYRGKEPIFSQHAIEEQISRLNERTVSLPSHGYLVFDKTEALTAIDVNSGRSRKEENVEATALKTNLEAVEEIARQLRLRDIGGLVVMDFIDMESAKNRREVENSLKKALSSDKAHFDITGISRFGIVEMTRERLRTSYVDSMSTKCLVCGGAGTLRSDEMVAVSALREIHSKLSAGNVKGLICRLPVESANYLINSKRADILALEKAFGIAITVMGDTKLLPGQFALDVEAVKEAPKEPTKEVRKEAQQHPRKEQRKEAQRNTPKEPPKETPKEAQEPQAVQQEVQADAQKDKPRSRRKSRQRNRKRRERESAQQIPPTLPAPEAPPAGGQEVMAETPQESRTDMPSGIRDEAAAGAAPETVGEPQTEERRNGEPGQEREEKKEEKGQESPVSGQEEEHREDRGNREEKGEGEQGASAEAPRDAEQLQEQH</sequence>
<dbReference type="CDD" id="cd04453">
    <property type="entry name" value="S1_RNase_E"/>
    <property type="match status" value="1"/>
</dbReference>
<dbReference type="GO" id="GO:0004519">
    <property type="term" value="F:endonuclease activity"/>
    <property type="evidence" value="ECO:0007669"/>
    <property type="project" value="UniProtKB-KW"/>
</dbReference>
<evidence type="ECO:0000256" key="2">
    <source>
        <dbReference type="ARBA" id="ARBA00004496"/>
    </source>
</evidence>
<dbReference type="InterPro" id="IPR003029">
    <property type="entry name" value="S1_domain"/>
</dbReference>
<dbReference type="AlphaFoldDB" id="A0A953M350"/>
<dbReference type="GO" id="GO:0008033">
    <property type="term" value="P:tRNA processing"/>
    <property type="evidence" value="ECO:0007669"/>
    <property type="project" value="UniProtKB-KW"/>
</dbReference>
<evidence type="ECO:0000256" key="19">
    <source>
        <dbReference type="SAM" id="MobiDB-lite"/>
    </source>
</evidence>
<keyword evidence="10" id="KW-0540">Nuclease</keyword>
<evidence type="ECO:0000256" key="15">
    <source>
        <dbReference type="ARBA" id="ARBA00022842"/>
    </source>
</evidence>
<keyword evidence="6" id="KW-0963">Cytoplasm</keyword>
<dbReference type="Proteomes" id="UP000705867">
    <property type="component" value="Unassembled WGS sequence"/>
</dbReference>
<feature type="compositionally biased region" description="Basic and acidic residues" evidence="19">
    <location>
        <begin position="677"/>
        <end position="688"/>
    </location>
</feature>
<comment type="subcellular location">
    <subcellularLocation>
        <location evidence="2">Cytoplasm</location>
    </subcellularLocation>
</comment>
<keyword evidence="11" id="KW-0479">Metal-binding</keyword>
<evidence type="ECO:0000256" key="9">
    <source>
        <dbReference type="ARBA" id="ARBA00022694"/>
    </source>
</evidence>
<evidence type="ECO:0000256" key="7">
    <source>
        <dbReference type="ARBA" id="ARBA00022519"/>
    </source>
</evidence>
<dbReference type="SUPFAM" id="SSF50249">
    <property type="entry name" value="Nucleic acid-binding proteins"/>
    <property type="match status" value="1"/>
</dbReference>
<evidence type="ECO:0000256" key="11">
    <source>
        <dbReference type="ARBA" id="ARBA00022723"/>
    </source>
</evidence>
<dbReference type="PANTHER" id="PTHR30001">
    <property type="entry name" value="RIBONUCLEASE"/>
    <property type="match status" value="1"/>
</dbReference>
<organism evidence="21 22">
    <name type="scientific">Candidatus Nitrobium versatile</name>
    <dbReference type="NCBI Taxonomy" id="2884831"/>
    <lineage>
        <taxon>Bacteria</taxon>
        <taxon>Pseudomonadati</taxon>
        <taxon>Nitrospirota</taxon>
        <taxon>Nitrospiria</taxon>
        <taxon>Nitrospirales</taxon>
        <taxon>Nitrospiraceae</taxon>
        <taxon>Candidatus Nitrobium</taxon>
    </lineage>
</organism>
<keyword evidence="18" id="KW-0175">Coiled coil</keyword>
<protein>
    <recommendedName>
        <fullName evidence="4">Ribonuclease G</fullName>
    </recommendedName>
</protein>
<feature type="compositionally biased region" description="Basic and acidic residues" evidence="19">
    <location>
        <begin position="624"/>
        <end position="645"/>
    </location>
</feature>
<dbReference type="EMBL" id="JAIOIV010000136">
    <property type="protein sequence ID" value="MBZ0158100.1"/>
    <property type="molecule type" value="Genomic_DNA"/>
</dbReference>
<keyword evidence="5" id="KW-1003">Cell membrane</keyword>
<keyword evidence="7" id="KW-0997">Cell inner membrane</keyword>
<feature type="compositionally biased region" description="Basic and acidic residues" evidence="19">
    <location>
        <begin position="492"/>
        <end position="533"/>
    </location>
</feature>
<keyword evidence="13" id="KW-0255">Endonuclease</keyword>
<reference evidence="21" key="2">
    <citation type="submission" date="2021-08" db="EMBL/GenBank/DDBJ databases">
        <authorList>
            <person name="Dalcin Martins P."/>
        </authorList>
    </citation>
    <scope>NUCLEOTIDE SEQUENCE</scope>
    <source>
        <strain evidence="21">MAG_39</strain>
    </source>
</reference>
<comment type="cofactor">
    <cofactor evidence="1">
        <name>Mg(2+)</name>
        <dbReference type="ChEBI" id="CHEBI:18420"/>
    </cofactor>
</comment>
<proteinExistence type="inferred from homology"/>
<dbReference type="PANTHER" id="PTHR30001:SF1">
    <property type="entry name" value="RIBONUCLEASE E_G-LIKE PROTEIN, CHLOROPLASTIC"/>
    <property type="match status" value="1"/>
</dbReference>
<evidence type="ECO:0000256" key="1">
    <source>
        <dbReference type="ARBA" id="ARBA00001946"/>
    </source>
</evidence>
<keyword evidence="15" id="KW-0460">Magnesium</keyword>
<dbReference type="InterPro" id="IPR012340">
    <property type="entry name" value="NA-bd_OB-fold"/>
</dbReference>
<evidence type="ECO:0000313" key="22">
    <source>
        <dbReference type="Proteomes" id="UP000705867"/>
    </source>
</evidence>
<dbReference type="InterPro" id="IPR019307">
    <property type="entry name" value="RNA-bd_AU-1/RNase_E/G"/>
</dbReference>
<dbReference type="Gene3D" id="3.40.1260.20">
    <property type="entry name" value="Ribonuclease E, catalytic domain"/>
    <property type="match status" value="1"/>
</dbReference>
<dbReference type="GO" id="GO:0005737">
    <property type="term" value="C:cytoplasm"/>
    <property type="evidence" value="ECO:0007669"/>
    <property type="project" value="UniProtKB-SubCell"/>
</dbReference>
<evidence type="ECO:0000256" key="8">
    <source>
        <dbReference type="ARBA" id="ARBA00022552"/>
    </source>
</evidence>
<reference evidence="21" key="1">
    <citation type="journal article" date="2021" name="bioRxiv">
        <title>Unraveling nitrogen, sulfur and carbon metabolic pathways and microbial community transcriptional responses to substrate deprivation and toxicity stresses in a bioreactor mimicking anoxic brackish coastal sediment conditions.</title>
        <authorList>
            <person name="Martins P.D."/>
            <person name="Echeveste M.J."/>
            <person name="Arshad A."/>
            <person name="Kurth J."/>
            <person name="Ouboter H."/>
            <person name="Jetten M.S.M."/>
            <person name="Welte C.U."/>
        </authorList>
    </citation>
    <scope>NUCLEOTIDE SEQUENCE</scope>
    <source>
        <strain evidence="21">MAG_39</strain>
    </source>
</reference>
<feature type="compositionally biased region" description="Basic and acidic residues" evidence="19">
    <location>
        <begin position="596"/>
        <end position="610"/>
    </location>
</feature>
<keyword evidence="9" id="KW-0819">tRNA processing</keyword>
<evidence type="ECO:0000256" key="14">
    <source>
        <dbReference type="ARBA" id="ARBA00022801"/>
    </source>
</evidence>
<evidence type="ECO:0000256" key="18">
    <source>
        <dbReference type="SAM" id="Coils"/>
    </source>
</evidence>
<evidence type="ECO:0000256" key="6">
    <source>
        <dbReference type="ARBA" id="ARBA00022490"/>
    </source>
</evidence>
<dbReference type="GO" id="GO:0006364">
    <property type="term" value="P:rRNA processing"/>
    <property type="evidence" value="ECO:0007669"/>
    <property type="project" value="UniProtKB-KW"/>
</dbReference>
<dbReference type="GO" id="GO:0004540">
    <property type="term" value="F:RNA nuclease activity"/>
    <property type="evidence" value="ECO:0007669"/>
    <property type="project" value="InterPro"/>
</dbReference>
<dbReference type="PROSITE" id="PS50126">
    <property type="entry name" value="S1"/>
    <property type="match status" value="1"/>
</dbReference>
<accession>A0A953M350</accession>
<dbReference type="SMART" id="SM00316">
    <property type="entry name" value="S1"/>
    <property type="match status" value="1"/>
</dbReference>